<dbReference type="GO" id="GO:0005814">
    <property type="term" value="C:centriole"/>
    <property type="evidence" value="ECO:0007669"/>
    <property type="project" value="TreeGrafter"/>
</dbReference>
<dbReference type="PANTHER" id="PTHR35970:SF1">
    <property type="entry name" value="SODIUM CHANNEL AND CLATHRIN LINKER 1"/>
    <property type="match status" value="1"/>
</dbReference>
<proteinExistence type="predicted"/>
<dbReference type="Ensembl" id="ENSMUNT00000017928.2">
    <property type="protein sequence ID" value="ENSMUNP00000015584.2"/>
    <property type="gene ID" value="ENSMUNG00000012021.2"/>
</dbReference>
<sequence length="667" mass="78441">MLHEIDEILGVTSDQESALDGGVTSGSRMMDQSLSALMKEYYEQVEEIRKQQQLYLVQMRGMRQNLEKVTRENERLHAELKEAIEKQLDAFPFDSLGTNVIADEYTVKNLQEQLELETQAKERAVELWQTLVQEHDLLQQKYQEHLTETEIHMVEMQKHKDQLTGFQRLTQQLRVANEKKEFTNQQLLQIVAQQNVELQDQQKQLRQARKDEQAANVKVDEMTRSTERLQSQLERKEEKMLFDQQREAAYGRHLYQMQTRIKQLEARLSIAVQDDQRQRKERAAWEKQTVELQKEIANLVRAKQDAAAKIQDYIHLLEEANLQKSWALSREKKKEEEIKKMKYEMSQFAEDNAARIRKAVDMAKKQYKVQISRLEEELSALQLECGEKQGQIERAIREKRAVEAELEKIYQVDEGYESDNRKLEQLHQKYLLAETTKGDLQLTLQTTQNKLKQLEINFEEEKSRSQEVICHLQNTLKSERKKSVSISEQSLKLQQENEQLQKEVEELRKQVAEAEQKANIKISTMEHERDVKEHGYEAQLKEMEDSNLKSTAELTCLLLAQQKATNQWKEEAKKITETTEARISKLKRELSQQKICNQELISQLEVANEKAAEDEKLMREYQQYINRLQRRLNQAEERASTAAQKLQLSLITTQKKQAAPLKEVEDM</sequence>
<dbReference type="Proteomes" id="UP000694405">
    <property type="component" value="Chromosome 7"/>
</dbReference>
<dbReference type="RefSeq" id="XP_030899250.2">
    <property type="nucleotide sequence ID" value="XM_031043390.2"/>
</dbReference>
<gene>
    <name evidence="1" type="primary">LOC101873387</name>
</gene>
<reference evidence="1" key="3">
    <citation type="submission" date="2025-09" db="UniProtKB">
        <authorList>
            <consortium name="Ensembl"/>
        </authorList>
    </citation>
    <scope>IDENTIFICATION</scope>
</reference>
<accession>A0A8V5G861</accession>
<dbReference type="GO" id="GO:0045162">
    <property type="term" value="P:clustering of voltage-gated sodium channels"/>
    <property type="evidence" value="ECO:0007669"/>
    <property type="project" value="InterPro"/>
</dbReference>
<name>A0A8C6JN98_MELUD</name>
<reference evidence="1" key="1">
    <citation type="submission" date="2020-03" db="EMBL/GenBank/DDBJ databases">
        <title>Melopsittacus undulatus (budgerigar) genome, bMelUnd1, maternal haplotype with Z.</title>
        <authorList>
            <person name="Gedman G."/>
            <person name="Mountcastle J."/>
            <person name="Haase B."/>
            <person name="Formenti G."/>
            <person name="Wright T."/>
            <person name="Apodaca J."/>
            <person name="Pelan S."/>
            <person name="Chow W."/>
            <person name="Rhie A."/>
            <person name="Howe K."/>
            <person name="Fedrigo O."/>
            <person name="Jarvis E.D."/>
        </authorList>
    </citation>
    <scope>NUCLEOTIDE SEQUENCE [LARGE SCALE GENOMIC DNA]</scope>
</reference>
<evidence type="ECO:0000313" key="1">
    <source>
        <dbReference type="Ensembl" id="ENSMUNP00000015584.2"/>
    </source>
</evidence>
<reference evidence="1" key="2">
    <citation type="submission" date="2025-08" db="UniProtKB">
        <authorList>
            <consortium name="Ensembl"/>
        </authorList>
    </citation>
    <scope>IDENTIFICATION</scope>
</reference>
<dbReference type="GO" id="GO:0060271">
    <property type="term" value="P:cilium assembly"/>
    <property type="evidence" value="ECO:0007669"/>
    <property type="project" value="TreeGrafter"/>
</dbReference>
<dbReference type="InterPro" id="IPR038911">
    <property type="entry name" value="SCLT1"/>
</dbReference>
<organism evidence="1 2">
    <name type="scientific">Melopsittacus undulatus</name>
    <name type="common">Budgerigar</name>
    <name type="synonym">Psittacus undulatus</name>
    <dbReference type="NCBI Taxonomy" id="13146"/>
    <lineage>
        <taxon>Eukaryota</taxon>
        <taxon>Metazoa</taxon>
        <taxon>Chordata</taxon>
        <taxon>Craniata</taxon>
        <taxon>Vertebrata</taxon>
        <taxon>Euteleostomi</taxon>
        <taxon>Archelosauria</taxon>
        <taxon>Archosauria</taxon>
        <taxon>Dinosauria</taxon>
        <taxon>Saurischia</taxon>
        <taxon>Theropoda</taxon>
        <taxon>Coelurosauria</taxon>
        <taxon>Aves</taxon>
        <taxon>Neognathae</taxon>
        <taxon>Neoaves</taxon>
        <taxon>Telluraves</taxon>
        <taxon>Australaves</taxon>
        <taxon>Psittaciformes</taxon>
        <taxon>Psittaculidae</taxon>
        <taxon>Melopsittacus</taxon>
    </lineage>
</organism>
<dbReference type="PANTHER" id="PTHR35970">
    <property type="entry name" value="SODIUM CHANNEL AND CLATHRIN LINKER 1"/>
    <property type="match status" value="1"/>
</dbReference>
<dbReference type="AlphaFoldDB" id="A0A8C6JN98"/>
<protein>
    <submittedName>
        <fullName evidence="1">Uncharacterized protein</fullName>
    </submittedName>
</protein>
<keyword evidence="2" id="KW-1185">Reference proteome</keyword>
<evidence type="ECO:0000313" key="2">
    <source>
        <dbReference type="Proteomes" id="UP000694405"/>
    </source>
</evidence>
<accession>A0A8C6JN98</accession>
<dbReference type="GeneID" id="101873387"/>